<gene>
    <name evidence="3" type="ORF">GCM10010411_39590</name>
</gene>
<keyword evidence="2" id="KW-0472">Membrane</keyword>
<feature type="region of interest" description="Disordered" evidence="1">
    <location>
        <begin position="120"/>
        <end position="151"/>
    </location>
</feature>
<evidence type="ECO:0000256" key="1">
    <source>
        <dbReference type="SAM" id="MobiDB-lite"/>
    </source>
</evidence>
<accession>A0ABP6C6R5</accession>
<proteinExistence type="predicted"/>
<name>A0ABP6C6R5_9ACTN</name>
<evidence type="ECO:0008006" key="5">
    <source>
        <dbReference type="Google" id="ProtNLM"/>
    </source>
</evidence>
<keyword evidence="2" id="KW-0812">Transmembrane</keyword>
<sequence>MTVHAAAALEAAEGLAALGFGLYVGVETLIGDPQDPATAIGVTALALAGGAGMLACARGLLRAEPWSRAPTVLTQLFALPIAWSLWQSEQYLIGVPLGVVAVLALVTALAPPSTAWLVHDETGELDEADEDGEDGGAAGTGSADERPRSDA</sequence>
<comment type="caution">
    <text evidence="3">The sequence shown here is derived from an EMBL/GenBank/DDBJ whole genome shotgun (WGS) entry which is preliminary data.</text>
</comment>
<reference evidence="4" key="1">
    <citation type="journal article" date="2019" name="Int. J. Syst. Evol. Microbiol.">
        <title>The Global Catalogue of Microorganisms (GCM) 10K type strain sequencing project: providing services to taxonomists for standard genome sequencing and annotation.</title>
        <authorList>
            <consortium name="The Broad Institute Genomics Platform"/>
            <consortium name="The Broad Institute Genome Sequencing Center for Infectious Disease"/>
            <person name="Wu L."/>
            <person name="Ma J."/>
        </authorList>
    </citation>
    <scope>NUCLEOTIDE SEQUENCE [LARGE SCALE GENOMIC DNA]</scope>
    <source>
        <strain evidence="4">JCM 6833</strain>
    </source>
</reference>
<feature type="compositionally biased region" description="Acidic residues" evidence="1">
    <location>
        <begin position="123"/>
        <end position="134"/>
    </location>
</feature>
<protein>
    <recommendedName>
        <fullName evidence="5">Integral membrane protein</fullName>
    </recommendedName>
</protein>
<evidence type="ECO:0000313" key="4">
    <source>
        <dbReference type="Proteomes" id="UP001501509"/>
    </source>
</evidence>
<dbReference type="Proteomes" id="UP001501509">
    <property type="component" value="Unassembled WGS sequence"/>
</dbReference>
<keyword evidence="4" id="KW-1185">Reference proteome</keyword>
<dbReference type="EMBL" id="BAAATD010000005">
    <property type="protein sequence ID" value="GAA2601902.1"/>
    <property type="molecule type" value="Genomic_DNA"/>
</dbReference>
<organism evidence="3 4">
    <name type="scientific">Actinomadura fulvescens</name>
    <dbReference type="NCBI Taxonomy" id="46160"/>
    <lineage>
        <taxon>Bacteria</taxon>
        <taxon>Bacillati</taxon>
        <taxon>Actinomycetota</taxon>
        <taxon>Actinomycetes</taxon>
        <taxon>Streptosporangiales</taxon>
        <taxon>Thermomonosporaceae</taxon>
        <taxon>Actinomadura</taxon>
    </lineage>
</organism>
<feature type="transmembrane region" description="Helical" evidence="2">
    <location>
        <begin position="92"/>
        <end position="110"/>
    </location>
</feature>
<evidence type="ECO:0000313" key="3">
    <source>
        <dbReference type="EMBL" id="GAA2601902.1"/>
    </source>
</evidence>
<evidence type="ECO:0000256" key="2">
    <source>
        <dbReference type="SAM" id="Phobius"/>
    </source>
</evidence>
<feature type="transmembrane region" description="Helical" evidence="2">
    <location>
        <begin position="37"/>
        <end position="57"/>
    </location>
</feature>
<keyword evidence="2" id="KW-1133">Transmembrane helix</keyword>